<dbReference type="RefSeq" id="WP_210349303.1">
    <property type="nucleotide sequence ID" value="NZ_JACCHP010000006.1"/>
</dbReference>
<comment type="caution">
    <text evidence="1">The sequence shown here is derived from an EMBL/GenBank/DDBJ whole genome shotgun (WGS) entry which is preliminary data.</text>
</comment>
<name>A0ABS0PLW2_9BRAD</name>
<dbReference type="EMBL" id="JACCHP010000006">
    <property type="protein sequence ID" value="MBH5398188.1"/>
    <property type="molecule type" value="Genomic_DNA"/>
</dbReference>
<evidence type="ECO:0000313" key="1">
    <source>
        <dbReference type="EMBL" id="MBH5398188.1"/>
    </source>
</evidence>
<protein>
    <submittedName>
        <fullName evidence="1">Uncharacterized protein</fullName>
    </submittedName>
</protein>
<sequence>MTKNTFSGEIDRSGMTRIQVTLPGSRHHATAMTVTVRAKASLRIAQDQGQVTAWPVGLHRAAEP</sequence>
<accession>A0ABS0PLW2</accession>
<gene>
    <name evidence="1" type="ORF">HZZ13_10345</name>
</gene>
<reference evidence="1 2" key="1">
    <citation type="submission" date="2020-07" db="EMBL/GenBank/DDBJ databases">
        <title>Bradyrhizobium diversity isolated from nodules of indigenous legumes of Western Australia.</title>
        <authorList>
            <person name="Klepa M.S."/>
        </authorList>
    </citation>
    <scope>NUCLEOTIDE SEQUENCE [LARGE SCALE GENOMIC DNA]</scope>
    <source>
        <strain evidence="1 2">CNPSo 4010</strain>
    </source>
</reference>
<organism evidence="1 2">
    <name type="scientific">Bradyrhizobium agreste</name>
    <dbReference type="NCBI Taxonomy" id="2751811"/>
    <lineage>
        <taxon>Bacteria</taxon>
        <taxon>Pseudomonadati</taxon>
        <taxon>Pseudomonadota</taxon>
        <taxon>Alphaproteobacteria</taxon>
        <taxon>Hyphomicrobiales</taxon>
        <taxon>Nitrobacteraceae</taxon>
        <taxon>Bradyrhizobium</taxon>
    </lineage>
</organism>
<dbReference type="Proteomes" id="UP000807370">
    <property type="component" value="Unassembled WGS sequence"/>
</dbReference>
<evidence type="ECO:0000313" key="2">
    <source>
        <dbReference type="Proteomes" id="UP000807370"/>
    </source>
</evidence>
<proteinExistence type="predicted"/>
<keyword evidence="2" id="KW-1185">Reference proteome</keyword>